<dbReference type="RefSeq" id="WP_046742493.1">
    <property type="nucleotide sequence ID" value="NZ_LBNQ01000037.1"/>
</dbReference>
<dbReference type="InterPro" id="IPR002539">
    <property type="entry name" value="MaoC-like_dom"/>
</dbReference>
<dbReference type="AlphaFoldDB" id="A0A0U1PX36"/>
<dbReference type="PATRIC" id="fig|1610491.3.peg.2595"/>
<gene>
    <name evidence="2" type="ORF">AAV94_12205</name>
</gene>
<evidence type="ECO:0000313" key="2">
    <source>
        <dbReference type="EMBL" id="KKW67089.1"/>
    </source>
</evidence>
<dbReference type="InterPro" id="IPR039375">
    <property type="entry name" value="NodN-like"/>
</dbReference>
<accession>A0A0U1PX36</accession>
<proteinExistence type="predicted"/>
<comment type="caution">
    <text evidence="2">The sequence shown here is derived from an EMBL/GenBank/DDBJ whole genome shotgun (WGS) entry which is preliminary data.</text>
</comment>
<reference evidence="2 3" key="1">
    <citation type="submission" date="2015-05" db="EMBL/GenBank/DDBJ databases">
        <title>Draft genome sequence of Lampropedia sp. CT6, isolated from the microbial mat of a hot water spring, located at Manikaran, India.</title>
        <authorList>
            <person name="Tripathi C."/>
            <person name="Rani P."/>
            <person name="Mahato N.K."/>
            <person name="Lal R."/>
        </authorList>
    </citation>
    <scope>NUCLEOTIDE SEQUENCE [LARGE SCALE GENOMIC DNA]</scope>
    <source>
        <strain evidence="2 3">CT6</strain>
    </source>
</reference>
<dbReference type="SUPFAM" id="SSF54637">
    <property type="entry name" value="Thioesterase/thiol ester dehydrase-isomerase"/>
    <property type="match status" value="1"/>
</dbReference>
<dbReference type="CDD" id="cd03450">
    <property type="entry name" value="NodN"/>
    <property type="match status" value="1"/>
</dbReference>
<feature type="domain" description="MaoC-like" evidence="1">
    <location>
        <begin position="14"/>
        <end position="119"/>
    </location>
</feature>
<dbReference type="PANTHER" id="PTHR42993">
    <property type="entry name" value="MAOC-LIKE DEHYDRATASE DOMAIN-CONTAINING PROTEIN"/>
    <property type="match status" value="1"/>
</dbReference>
<name>A0A0U1PX36_9BURK</name>
<dbReference type="STRING" id="1610491.AAV94_12205"/>
<dbReference type="EMBL" id="LBNQ01000037">
    <property type="protein sequence ID" value="KKW67089.1"/>
    <property type="molecule type" value="Genomic_DNA"/>
</dbReference>
<protein>
    <submittedName>
        <fullName evidence="2">Dehydratase</fullName>
    </submittedName>
</protein>
<dbReference type="PANTHER" id="PTHR42993:SF1">
    <property type="entry name" value="MAOC-LIKE DEHYDRATASE DOMAIN-CONTAINING PROTEIN"/>
    <property type="match status" value="1"/>
</dbReference>
<dbReference type="Proteomes" id="UP000050580">
    <property type="component" value="Unassembled WGS sequence"/>
</dbReference>
<dbReference type="OrthoDB" id="9801735at2"/>
<evidence type="ECO:0000313" key="3">
    <source>
        <dbReference type="Proteomes" id="UP000050580"/>
    </source>
</evidence>
<keyword evidence="3" id="KW-1185">Reference proteome</keyword>
<dbReference type="Gene3D" id="3.10.129.10">
    <property type="entry name" value="Hotdog Thioesterase"/>
    <property type="match status" value="1"/>
</dbReference>
<organism evidence="2 3">
    <name type="scientific">Lampropedia cohaerens</name>
    <dbReference type="NCBI Taxonomy" id="1610491"/>
    <lineage>
        <taxon>Bacteria</taxon>
        <taxon>Pseudomonadati</taxon>
        <taxon>Pseudomonadota</taxon>
        <taxon>Betaproteobacteria</taxon>
        <taxon>Burkholderiales</taxon>
        <taxon>Comamonadaceae</taxon>
        <taxon>Lampropedia</taxon>
    </lineage>
</organism>
<evidence type="ECO:0000259" key="1">
    <source>
        <dbReference type="Pfam" id="PF01575"/>
    </source>
</evidence>
<sequence>MKTFANYAELAALQGQEVAVTGWRTVTQQHIDLFGQATGDQQWIHVDPVRAAAGPFGTTVAHGFFTLSLLASFMEEAFRIKGVDMAVNYGLNKVRFTAPVPVGSRLRARLVLLEVQPVAPSGLQMTWQATIEREGQDKPVCVAESLTRVYGGSG</sequence>
<dbReference type="InterPro" id="IPR029069">
    <property type="entry name" value="HotDog_dom_sf"/>
</dbReference>
<dbReference type="Pfam" id="PF01575">
    <property type="entry name" value="MaoC_dehydratas"/>
    <property type="match status" value="1"/>
</dbReference>